<keyword evidence="1" id="KW-0677">Repeat</keyword>
<feature type="repeat" description="NHL" evidence="2">
    <location>
        <begin position="158"/>
        <end position="194"/>
    </location>
</feature>
<dbReference type="CDD" id="cd05819">
    <property type="entry name" value="NHL"/>
    <property type="match status" value="1"/>
</dbReference>
<proteinExistence type="predicted"/>
<dbReference type="InterPro" id="IPR001258">
    <property type="entry name" value="NHL_repeat"/>
</dbReference>
<dbReference type="OrthoDB" id="6086606at2759"/>
<evidence type="ECO:0000313" key="3">
    <source>
        <dbReference type="EMBL" id="CAF0951243.1"/>
    </source>
</evidence>
<evidence type="ECO:0000313" key="5">
    <source>
        <dbReference type="EMBL" id="CAF3558991.1"/>
    </source>
</evidence>
<dbReference type="EMBL" id="CAJNOG010000106">
    <property type="protein sequence ID" value="CAF0951243.1"/>
    <property type="molecule type" value="Genomic_DNA"/>
</dbReference>
<evidence type="ECO:0000313" key="6">
    <source>
        <dbReference type="EMBL" id="CAF4131202.1"/>
    </source>
</evidence>
<accession>A0A818KMN6</accession>
<dbReference type="Gene3D" id="2.120.10.30">
    <property type="entry name" value="TolB, C-terminal domain"/>
    <property type="match status" value="2"/>
</dbReference>
<dbReference type="PANTHER" id="PTHR24104:SF25">
    <property type="entry name" value="PROTEIN LIN-41"/>
    <property type="match status" value="1"/>
</dbReference>
<evidence type="ECO:0000313" key="4">
    <source>
        <dbReference type="EMBL" id="CAF1236123.1"/>
    </source>
</evidence>
<dbReference type="Proteomes" id="UP000663844">
    <property type="component" value="Unassembled WGS sequence"/>
</dbReference>
<dbReference type="GO" id="GO:0008270">
    <property type="term" value="F:zinc ion binding"/>
    <property type="evidence" value="ECO:0007669"/>
    <property type="project" value="UniProtKB-KW"/>
</dbReference>
<evidence type="ECO:0000256" key="2">
    <source>
        <dbReference type="PROSITE-ProRule" id="PRU00504"/>
    </source>
</evidence>
<dbReference type="Proteomes" id="UP000663891">
    <property type="component" value="Unassembled WGS sequence"/>
</dbReference>
<dbReference type="SUPFAM" id="SSF63825">
    <property type="entry name" value="YWTD domain"/>
    <property type="match status" value="1"/>
</dbReference>
<feature type="repeat" description="NHL" evidence="2">
    <location>
        <begin position="18"/>
        <end position="52"/>
    </location>
</feature>
<feature type="repeat" description="NHL" evidence="2">
    <location>
        <begin position="263"/>
        <end position="294"/>
    </location>
</feature>
<dbReference type="Gene3D" id="2.40.10.500">
    <property type="match status" value="1"/>
</dbReference>
<dbReference type="AlphaFoldDB" id="A0A818KMN6"/>
<dbReference type="InterPro" id="IPR011042">
    <property type="entry name" value="6-blade_b-propeller_TolB-like"/>
</dbReference>
<sequence>MCLDTIIEGTGRDIRLNQLYHPHGIYVDNDDSDQIIYIADYHNHRIVKWNRNTNEKQVVAGGNEKGNGMDQLSHPTDIIVDKEHDSLIICDCGNKRVVQWPRVNGKNGQIIISEVCCIGLTMDNNGNLYVSDSSKHEVKRWKIGDTHGTIVAGGNGQGHDLNQLSFPSFIFVDQDHSVYVSDCSNHRVMKWMKDAKEGIVVAGGQGQGNSLRQLSNPEGIVVDHVGDVYVADSKNDRIMYWSKGCEQGSIIVGSSENEARSDQLRRPKGLSFDREGDLYVADSANHRIEKFYPKRN</sequence>
<dbReference type="InterPro" id="IPR050952">
    <property type="entry name" value="TRIM-NHL_E3_ligases"/>
</dbReference>
<dbReference type="PROSITE" id="PS51125">
    <property type="entry name" value="NHL"/>
    <property type="match status" value="3"/>
</dbReference>
<reference evidence="5" key="1">
    <citation type="submission" date="2021-02" db="EMBL/GenBank/DDBJ databases">
        <authorList>
            <person name="Nowell W R."/>
        </authorList>
    </citation>
    <scope>NUCLEOTIDE SEQUENCE</scope>
</reference>
<comment type="caution">
    <text evidence="5">The sequence shown here is derived from an EMBL/GenBank/DDBJ whole genome shotgun (WGS) entry which is preliminary data.</text>
</comment>
<name>A0A818KMN6_9BILA</name>
<evidence type="ECO:0000256" key="1">
    <source>
        <dbReference type="ARBA" id="ARBA00022737"/>
    </source>
</evidence>
<protein>
    <submittedName>
        <fullName evidence="5">Uncharacterized protein</fullName>
    </submittedName>
</protein>
<dbReference type="EMBL" id="CAJOAY010000145">
    <property type="protein sequence ID" value="CAF3558991.1"/>
    <property type="molecule type" value="Genomic_DNA"/>
</dbReference>
<dbReference type="EMBL" id="CAJNON010000388">
    <property type="protein sequence ID" value="CAF1236123.1"/>
    <property type="molecule type" value="Genomic_DNA"/>
</dbReference>
<dbReference type="Proteomes" id="UP000663845">
    <property type="component" value="Unassembled WGS sequence"/>
</dbReference>
<dbReference type="EMBL" id="CAJOAZ010006338">
    <property type="protein sequence ID" value="CAF4131202.1"/>
    <property type="molecule type" value="Genomic_DNA"/>
</dbReference>
<dbReference type="Pfam" id="PF01436">
    <property type="entry name" value="NHL"/>
    <property type="match status" value="2"/>
</dbReference>
<gene>
    <name evidence="3" type="ORF">JYZ213_LOCUS13309</name>
    <name evidence="5" type="ORF">OKA104_LOCUS4486</name>
    <name evidence="6" type="ORF">OXD698_LOCUS37022</name>
    <name evidence="4" type="ORF">VCS650_LOCUS27525</name>
</gene>
<dbReference type="PANTHER" id="PTHR24104">
    <property type="entry name" value="E3 UBIQUITIN-PROTEIN LIGASE NHLRC1-RELATED"/>
    <property type="match status" value="1"/>
</dbReference>
<evidence type="ECO:0000313" key="7">
    <source>
        <dbReference type="Proteomes" id="UP000663881"/>
    </source>
</evidence>
<organism evidence="5 7">
    <name type="scientific">Adineta steineri</name>
    <dbReference type="NCBI Taxonomy" id="433720"/>
    <lineage>
        <taxon>Eukaryota</taxon>
        <taxon>Metazoa</taxon>
        <taxon>Spiralia</taxon>
        <taxon>Gnathifera</taxon>
        <taxon>Rotifera</taxon>
        <taxon>Eurotatoria</taxon>
        <taxon>Bdelloidea</taxon>
        <taxon>Adinetida</taxon>
        <taxon>Adinetidae</taxon>
        <taxon>Adineta</taxon>
    </lineage>
</organism>
<dbReference type="Proteomes" id="UP000663881">
    <property type="component" value="Unassembled WGS sequence"/>
</dbReference>